<dbReference type="InterPro" id="IPR050268">
    <property type="entry name" value="NADH-dep_flavin_reductase"/>
</dbReference>
<comment type="caution">
    <text evidence="3">The sequence shown here is derived from an EMBL/GenBank/DDBJ whole genome shotgun (WGS) entry which is preliminary data.</text>
</comment>
<dbReference type="AlphaFoldDB" id="A0A433QS43"/>
<evidence type="ECO:0000256" key="1">
    <source>
        <dbReference type="ARBA" id="ARBA00023002"/>
    </source>
</evidence>
<evidence type="ECO:0000313" key="3">
    <source>
        <dbReference type="EMBL" id="RUS32578.1"/>
    </source>
</evidence>
<dbReference type="Proteomes" id="UP000274822">
    <property type="component" value="Unassembled WGS sequence"/>
</dbReference>
<protein>
    <submittedName>
        <fullName evidence="3">Flavin reductase like domain-containing protein</fullName>
    </submittedName>
</protein>
<dbReference type="PANTHER" id="PTHR30466:SF1">
    <property type="entry name" value="FMN REDUCTASE (NADH) RUTF"/>
    <property type="match status" value="1"/>
</dbReference>
<dbReference type="GO" id="GO:0010181">
    <property type="term" value="F:FMN binding"/>
    <property type="evidence" value="ECO:0007669"/>
    <property type="project" value="InterPro"/>
</dbReference>
<dbReference type="Gene3D" id="2.30.110.10">
    <property type="entry name" value="Electron Transport, Fmn-binding Protein, Chain A"/>
    <property type="match status" value="1"/>
</dbReference>
<feature type="domain" description="Flavin reductase like" evidence="2">
    <location>
        <begin position="110"/>
        <end position="266"/>
    </location>
</feature>
<accession>A0A433QS43</accession>
<evidence type="ECO:0000259" key="2">
    <source>
        <dbReference type="SMART" id="SM00903"/>
    </source>
</evidence>
<dbReference type="PANTHER" id="PTHR30466">
    <property type="entry name" value="FLAVIN REDUCTASE"/>
    <property type="match status" value="1"/>
</dbReference>
<sequence>VWCLVPGSIVTSSSNFPIKKSSHRSSNNFHVSMAFLPRRLLTQLHDIRTTAKAIVDVARHQFINYPVPPSFVPFARVTPQRGFTALPIPKEQPNPVPLTDDNSDEVRAVMRNVPQPVVVVTTCSPTDPTNRRGITVSSFTSVSLHPQPLVSFCIRKPSRASTLLHASSLFVVHILSSLQVAQAMAFSSPADSQFDNISFYVDPATKLPVLMGAVGAMHCRRERVIEVGDHELWIAGVYKVEHGVGGVMGVKEEAQPLLYHDRKYRSVGDQVFMRAFEDQTLNFGEWSHRAHVRMAWNYMRELGKEKAVPLIKHGIQKYNAANSQKIRTDFNETITSFYIEMIDKAIRADQDHRIEHQSPAQDGDDFFAFLQRFPSLADRKLIYRYYSKETIKSEKAKME</sequence>
<keyword evidence="4" id="KW-1185">Reference proteome</keyword>
<dbReference type="Pfam" id="PF01613">
    <property type="entry name" value="Flavin_Reduct"/>
    <property type="match status" value="1"/>
</dbReference>
<gene>
    <name evidence="3" type="ORF">BC938DRAFT_475045</name>
</gene>
<evidence type="ECO:0000313" key="4">
    <source>
        <dbReference type="Proteomes" id="UP000274822"/>
    </source>
</evidence>
<dbReference type="GO" id="GO:0042602">
    <property type="term" value="F:riboflavin reductase (NADPH) activity"/>
    <property type="evidence" value="ECO:0007669"/>
    <property type="project" value="TreeGrafter"/>
</dbReference>
<reference evidence="3 4" key="1">
    <citation type="journal article" date="2018" name="New Phytol.">
        <title>Phylogenomics of Endogonaceae and evolution of mycorrhizas within Mucoromycota.</title>
        <authorList>
            <person name="Chang Y."/>
            <person name="Desiro A."/>
            <person name="Na H."/>
            <person name="Sandor L."/>
            <person name="Lipzen A."/>
            <person name="Clum A."/>
            <person name="Barry K."/>
            <person name="Grigoriev I.V."/>
            <person name="Martin F.M."/>
            <person name="Stajich J.E."/>
            <person name="Smith M.E."/>
            <person name="Bonito G."/>
            <person name="Spatafora J.W."/>
        </authorList>
    </citation>
    <scope>NUCLEOTIDE SEQUENCE [LARGE SCALE GENOMIC DNA]</scope>
    <source>
        <strain evidence="3 4">AD002</strain>
    </source>
</reference>
<name>A0A433QS43_9FUNG</name>
<dbReference type="InterPro" id="IPR012349">
    <property type="entry name" value="Split_barrel_FMN-bd"/>
</dbReference>
<keyword evidence="1" id="KW-0560">Oxidoreductase</keyword>
<dbReference type="InterPro" id="IPR002563">
    <property type="entry name" value="Flavin_Rdtase-like_dom"/>
</dbReference>
<dbReference type="SUPFAM" id="SSF50475">
    <property type="entry name" value="FMN-binding split barrel"/>
    <property type="match status" value="1"/>
</dbReference>
<dbReference type="EMBL" id="RBNJ01001961">
    <property type="protein sequence ID" value="RUS32578.1"/>
    <property type="molecule type" value="Genomic_DNA"/>
</dbReference>
<feature type="non-terminal residue" evidence="3">
    <location>
        <position position="1"/>
    </location>
</feature>
<proteinExistence type="predicted"/>
<organism evidence="3 4">
    <name type="scientific">Jimgerdemannia flammicorona</name>
    <dbReference type="NCBI Taxonomy" id="994334"/>
    <lineage>
        <taxon>Eukaryota</taxon>
        <taxon>Fungi</taxon>
        <taxon>Fungi incertae sedis</taxon>
        <taxon>Mucoromycota</taxon>
        <taxon>Mucoromycotina</taxon>
        <taxon>Endogonomycetes</taxon>
        <taxon>Endogonales</taxon>
        <taxon>Endogonaceae</taxon>
        <taxon>Jimgerdemannia</taxon>
    </lineage>
</organism>
<dbReference type="SMART" id="SM00903">
    <property type="entry name" value="Flavin_Reduct"/>
    <property type="match status" value="1"/>
</dbReference>